<dbReference type="SUPFAM" id="SSF52047">
    <property type="entry name" value="RNI-like"/>
    <property type="match status" value="1"/>
</dbReference>
<organism evidence="1 2">
    <name type="scientific">Psilocybe cf. subviscida</name>
    <dbReference type="NCBI Taxonomy" id="2480587"/>
    <lineage>
        <taxon>Eukaryota</taxon>
        <taxon>Fungi</taxon>
        <taxon>Dikarya</taxon>
        <taxon>Basidiomycota</taxon>
        <taxon>Agaricomycotina</taxon>
        <taxon>Agaricomycetes</taxon>
        <taxon>Agaricomycetidae</taxon>
        <taxon>Agaricales</taxon>
        <taxon>Agaricineae</taxon>
        <taxon>Strophariaceae</taxon>
        <taxon>Psilocybe</taxon>
    </lineage>
</organism>
<evidence type="ECO:0008006" key="3">
    <source>
        <dbReference type="Google" id="ProtNLM"/>
    </source>
</evidence>
<proteinExistence type="predicted"/>
<accession>A0A8H5FA61</accession>
<reference evidence="1 2" key="1">
    <citation type="journal article" date="2020" name="ISME J.">
        <title>Uncovering the hidden diversity of litter-decomposition mechanisms in mushroom-forming fungi.</title>
        <authorList>
            <person name="Floudas D."/>
            <person name="Bentzer J."/>
            <person name="Ahren D."/>
            <person name="Johansson T."/>
            <person name="Persson P."/>
            <person name="Tunlid A."/>
        </authorList>
    </citation>
    <scope>NUCLEOTIDE SEQUENCE [LARGE SCALE GENOMIC DNA]</scope>
    <source>
        <strain evidence="1 2">CBS 101986</strain>
    </source>
</reference>
<evidence type="ECO:0000313" key="1">
    <source>
        <dbReference type="EMBL" id="KAF5329426.1"/>
    </source>
</evidence>
<comment type="caution">
    <text evidence="1">The sequence shown here is derived from an EMBL/GenBank/DDBJ whole genome shotgun (WGS) entry which is preliminary data.</text>
</comment>
<dbReference type="Proteomes" id="UP000567179">
    <property type="component" value="Unassembled WGS sequence"/>
</dbReference>
<gene>
    <name evidence="1" type="ORF">D9619_009495</name>
</gene>
<dbReference type="InterPro" id="IPR032675">
    <property type="entry name" value="LRR_dom_sf"/>
</dbReference>
<keyword evidence="2" id="KW-1185">Reference proteome</keyword>
<evidence type="ECO:0000313" key="2">
    <source>
        <dbReference type="Proteomes" id="UP000567179"/>
    </source>
</evidence>
<protein>
    <recommendedName>
        <fullName evidence="3">FBD domain-containing protein</fullName>
    </recommendedName>
</protein>
<dbReference type="EMBL" id="JAACJJ010000002">
    <property type="protein sequence ID" value="KAF5329426.1"/>
    <property type="molecule type" value="Genomic_DNA"/>
</dbReference>
<dbReference type="Gene3D" id="3.80.10.10">
    <property type="entry name" value="Ribonuclease Inhibitor"/>
    <property type="match status" value="1"/>
</dbReference>
<name>A0A8H5FA61_9AGAR</name>
<dbReference type="AlphaFoldDB" id="A0A8H5FA61"/>
<sequence>MHVFSMPSGSSQNTHILTGFRNDAQQQLFRHSSPRHGQHAKFLHAIIASPKRLGPMVKSCILRMSYQSQGSSEMVLIRDAAAAALPLMCNLTTLRMTTSISSTSFYIPALLHCSSQLDVFEFGTFKGWAMVDPLLFEFLRNQPSLRHLTIHGYPDASIRNEIFRDDPKWCPNVVSLGAIEGVIDIFLAQHRHIEYLNLPYAIGTSGSSPLSSVKYLTILNFNDKRTCSYLRRMTSLVLLDVVYLKCLDISDMVYFLDSAPHLRHLILTKLFEETASGQSALKEARSAFSLRPTLMHVDISRSLHPQKSFDRFYAPEDSGEMRRSILPQEDVYAWNKFV</sequence>
<dbReference type="OrthoDB" id="3232239at2759"/>